<organism evidence="1 2">
    <name type="scientific">Araneus ventricosus</name>
    <name type="common">Orbweaver spider</name>
    <name type="synonym">Epeira ventricosa</name>
    <dbReference type="NCBI Taxonomy" id="182803"/>
    <lineage>
        <taxon>Eukaryota</taxon>
        <taxon>Metazoa</taxon>
        <taxon>Ecdysozoa</taxon>
        <taxon>Arthropoda</taxon>
        <taxon>Chelicerata</taxon>
        <taxon>Arachnida</taxon>
        <taxon>Araneae</taxon>
        <taxon>Araneomorphae</taxon>
        <taxon>Entelegynae</taxon>
        <taxon>Araneoidea</taxon>
        <taxon>Araneidae</taxon>
        <taxon>Araneus</taxon>
    </lineage>
</organism>
<gene>
    <name evidence="1" type="ORF">AVEN_178144_1</name>
</gene>
<protein>
    <submittedName>
        <fullName evidence="1">Uncharacterized protein</fullName>
    </submittedName>
</protein>
<accession>A0A4Y2GDT1</accession>
<reference evidence="1 2" key="1">
    <citation type="journal article" date="2019" name="Sci. Rep.">
        <title>Orb-weaving spider Araneus ventricosus genome elucidates the spidroin gene catalogue.</title>
        <authorList>
            <person name="Kono N."/>
            <person name="Nakamura H."/>
            <person name="Ohtoshi R."/>
            <person name="Moran D.A.P."/>
            <person name="Shinohara A."/>
            <person name="Yoshida Y."/>
            <person name="Fujiwara M."/>
            <person name="Mori M."/>
            <person name="Tomita M."/>
            <person name="Arakawa K."/>
        </authorList>
    </citation>
    <scope>NUCLEOTIDE SEQUENCE [LARGE SCALE GENOMIC DNA]</scope>
</reference>
<proteinExistence type="predicted"/>
<dbReference type="AlphaFoldDB" id="A0A4Y2GDT1"/>
<sequence>MVPTKTGARSTYTPLARCRYAPDLVKLTSRFEATRGLFWDGPHHFEDDQMTRTILESVSPPPKFYTTPAAGCLTFGGFNVTRLAYTVDIL</sequence>
<evidence type="ECO:0000313" key="2">
    <source>
        <dbReference type="Proteomes" id="UP000499080"/>
    </source>
</evidence>
<comment type="caution">
    <text evidence="1">The sequence shown here is derived from an EMBL/GenBank/DDBJ whole genome shotgun (WGS) entry which is preliminary data.</text>
</comment>
<dbReference type="EMBL" id="BGPR01001313">
    <property type="protein sequence ID" value="GBM50875.1"/>
    <property type="molecule type" value="Genomic_DNA"/>
</dbReference>
<name>A0A4Y2GDT1_ARAVE</name>
<keyword evidence="2" id="KW-1185">Reference proteome</keyword>
<evidence type="ECO:0000313" key="1">
    <source>
        <dbReference type="EMBL" id="GBM50875.1"/>
    </source>
</evidence>
<dbReference type="Proteomes" id="UP000499080">
    <property type="component" value="Unassembled WGS sequence"/>
</dbReference>